<dbReference type="Pfam" id="PF20320">
    <property type="entry name" value="DUF6615"/>
    <property type="match status" value="1"/>
</dbReference>
<dbReference type="RefSeq" id="WP_108986139.1">
    <property type="nucleotide sequence ID" value="NZ_BFBR01000011.1"/>
</dbReference>
<gene>
    <name evidence="1" type="ORF">PbB2_02943</name>
</gene>
<evidence type="ECO:0000313" key="2">
    <source>
        <dbReference type="Proteomes" id="UP000245086"/>
    </source>
</evidence>
<comment type="caution">
    <text evidence="1">The sequence shown here is derived from an EMBL/GenBank/DDBJ whole genome shotgun (WGS) entry which is preliminary data.</text>
</comment>
<proteinExistence type="predicted"/>
<dbReference type="EMBL" id="BFBR01000011">
    <property type="protein sequence ID" value="GBF59251.1"/>
    <property type="molecule type" value="Genomic_DNA"/>
</dbReference>
<dbReference type="Proteomes" id="UP000245086">
    <property type="component" value="Unassembled WGS sequence"/>
</dbReference>
<dbReference type="OrthoDB" id="7823481at2"/>
<sequence>MSPLRDAFRKEAGRIWRDKAKAESLGLQLNEETITETILFHLAKQFQGGDLSVTPFTKPQEKANGADWEMWFMDGSKAVGLRVQAKRLFAKNGYASLTPNGPQTKTLISQSSDCYPVFVLYNDRATYKLKRPVCGCKSYRGLSYLGCTLASAYSVKHLKECNPTTLNPICIPWHCILCPVRSKPSPSLPEVVAGSINARAIGDGKLADPAEQRCNVISTPNLFRAHLENVANTDRSVYSAVSAMDEHNARLERYLEERELTGALLISRKGRD</sequence>
<organism evidence="1 2">
    <name type="scientific">Candidatus Phycosocius bacilliformis</name>
    <dbReference type="NCBI Taxonomy" id="1445552"/>
    <lineage>
        <taxon>Bacteria</taxon>
        <taxon>Pseudomonadati</taxon>
        <taxon>Pseudomonadota</taxon>
        <taxon>Alphaproteobacteria</taxon>
        <taxon>Caulobacterales</taxon>
        <taxon>Caulobacterales incertae sedis</taxon>
        <taxon>Candidatus Phycosocius</taxon>
    </lineage>
</organism>
<protein>
    <submittedName>
        <fullName evidence="1">Uncharacterized protein</fullName>
    </submittedName>
</protein>
<dbReference type="InterPro" id="IPR046723">
    <property type="entry name" value="DUF6615"/>
</dbReference>
<evidence type="ECO:0000313" key="1">
    <source>
        <dbReference type="EMBL" id="GBF59251.1"/>
    </source>
</evidence>
<accession>A0A2P2EDY5</accession>
<reference evidence="1 2" key="1">
    <citation type="journal article" date="2018" name="Genome Announc.">
        <title>Draft Genome Sequence of "Candidatus Phycosocius bacilliformis," an Alphaproteobacterial Ectosymbiont of the Hydrocarbon-Producing Green Alga Botryococcus braunii.</title>
        <authorList>
            <person name="Tanabe Y."/>
            <person name="Yamaguchi H."/>
            <person name="Watanabe M.M."/>
        </authorList>
    </citation>
    <scope>NUCLEOTIDE SEQUENCE [LARGE SCALE GENOMIC DNA]</scope>
    <source>
        <strain evidence="1 2">BOTRYCO-2</strain>
    </source>
</reference>
<keyword evidence="2" id="KW-1185">Reference proteome</keyword>
<name>A0A2P2EDY5_9PROT</name>
<dbReference type="AlphaFoldDB" id="A0A2P2EDY5"/>